<organism evidence="5 6">
    <name type="scientific">Thermodesulfitimonas autotrophica</name>
    <dbReference type="NCBI Taxonomy" id="1894989"/>
    <lineage>
        <taxon>Bacteria</taxon>
        <taxon>Bacillati</taxon>
        <taxon>Bacillota</taxon>
        <taxon>Clostridia</taxon>
        <taxon>Thermoanaerobacterales</taxon>
        <taxon>Thermoanaerobacteraceae</taxon>
        <taxon>Thermodesulfitimonas</taxon>
    </lineage>
</organism>
<evidence type="ECO:0000256" key="3">
    <source>
        <dbReference type="ARBA" id="ARBA00023150"/>
    </source>
</evidence>
<dbReference type="InterPro" id="IPR001453">
    <property type="entry name" value="MoaB/Mog_dom"/>
</dbReference>
<dbReference type="InterPro" id="IPR008284">
    <property type="entry name" value="MoCF_biosynth_CS"/>
</dbReference>
<dbReference type="Proteomes" id="UP000282654">
    <property type="component" value="Unassembled WGS sequence"/>
</dbReference>
<dbReference type="PANTHER" id="PTHR43764:SF1">
    <property type="entry name" value="MOLYBDOPTERIN MOLYBDOTRANSFERASE"/>
    <property type="match status" value="1"/>
</dbReference>
<dbReference type="SUPFAM" id="SSF53218">
    <property type="entry name" value="Molybdenum cofactor biosynthesis proteins"/>
    <property type="match status" value="1"/>
</dbReference>
<proteinExistence type="predicted"/>
<comment type="function">
    <text evidence="1">May be involved in the biosynthesis of molybdopterin.</text>
</comment>
<dbReference type="RefSeq" id="WP_123928095.1">
    <property type="nucleotide sequence ID" value="NZ_RKRE01000001.1"/>
</dbReference>
<evidence type="ECO:0000259" key="4">
    <source>
        <dbReference type="SMART" id="SM00852"/>
    </source>
</evidence>
<dbReference type="Gene3D" id="3.40.980.10">
    <property type="entry name" value="MoaB/Mog-like domain"/>
    <property type="match status" value="1"/>
</dbReference>
<dbReference type="NCBIfam" id="TIGR00177">
    <property type="entry name" value="molyb_syn"/>
    <property type="match status" value="1"/>
</dbReference>
<comment type="caution">
    <text evidence="5">The sequence shown here is derived from an EMBL/GenBank/DDBJ whole genome shotgun (WGS) entry which is preliminary data.</text>
</comment>
<keyword evidence="6" id="KW-1185">Reference proteome</keyword>
<comment type="pathway">
    <text evidence="2">Cofactor biosynthesis; molybdopterin biosynthesis.</text>
</comment>
<keyword evidence="5" id="KW-0548">Nucleotidyltransferase</keyword>
<keyword evidence="5" id="KW-0808">Transferase</keyword>
<dbReference type="GO" id="GO:0006777">
    <property type="term" value="P:Mo-molybdopterin cofactor biosynthetic process"/>
    <property type="evidence" value="ECO:0007669"/>
    <property type="project" value="UniProtKB-KW"/>
</dbReference>
<evidence type="ECO:0000313" key="6">
    <source>
        <dbReference type="Proteomes" id="UP000282654"/>
    </source>
</evidence>
<accession>A0A3N5BJP1</accession>
<dbReference type="Pfam" id="PF00994">
    <property type="entry name" value="MoCF_biosynth"/>
    <property type="match status" value="1"/>
</dbReference>
<name>A0A3N5BJP1_9THEO</name>
<dbReference type="CDD" id="cd00886">
    <property type="entry name" value="MogA_MoaB"/>
    <property type="match status" value="1"/>
</dbReference>
<evidence type="ECO:0000256" key="2">
    <source>
        <dbReference type="ARBA" id="ARBA00005046"/>
    </source>
</evidence>
<dbReference type="OrthoDB" id="9784492at2"/>
<dbReference type="SMART" id="SM00852">
    <property type="entry name" value="MoCF_biosynth"/>
    <property type="match status" value="1"/>
</dbReference>
<dbReference type="AlphaFoldDB" id="A0A3N5BJP1"/>
<evidence type="ECO:0000256" key="1">
    <source>
        <dbReference type="ARBA" id="ARBA00003487"/>
    </source>
</evidence>
<sequence>MFRVAVLTVSDKGARGEREDLSGQAVKELVADQGWQVDEIRIVSDDLAAITGTLLDFVTAGVDLVLTTGGTGLGPRDNTPEATLAVIEREVPGLAEAMRWETFKITPRAILSRAVAGIRGKTLIVNLPGSPQAVRECLGVILPVLGHALGVLTGREQECARKE</sequence>
<keyword evidence="3" id="KW-0501">Molybdenum cofactor biosynthesis</keyword>
<reference evidence="5 6" key="1">
    <citation type="submission" date="2018-11" db="EMBL/GenBank/DDBJ databases">
        <title>Genomic Encyclopedia of Type Strains, Phase IV (KMG-IV): sequencing the most valuable type-strain genomes for metagenomic binning, comparative biology and taxonomic classification.</title>
        <authorList>
            <person name="Goeker M."/>
        </authorList>
    </citation>
    <scope>NUCLEOTIDE SEQUENCE [LARGE SCALE GENOMIC DNA]</scope>
    <source>
        <strain evidence="5 6">DSM 102936</strain>
    </source>
</reference>
<evidence type="ECO:0000313" key="5">
    <source>
        <dbReference type="EMBL" id="RPF49898.1"/>
    </source>
</evidence>
<dbReference type="EMBL" id="RKRE01000001">
    <property type="protein sequence ID" value="RPF49898.1"/>
    <property type="molecule type" value="Genomic_DNA"/>
</dbReference>
<dbReference type="UniPathway" id="UPA00344"/>
<dbReference type="InterPro" id="IPR051920">
    <property type="entry name" value="MPT_Adenylyltrnsfr/MoaC-Rel"/>
</dbReference>
<feature type="domain" description="MoaB/Mog" evidence="4">
    <location>
        <begin position="5"/>
        <end position="148"/>
    </location>
</feature>
<dbReference type="InterPro" id="IPR036425">
    <property type="entry name" value="MoaB/Mog-like_dom_sf"/>
</dbReference>
<dbReference type="PANTHER" id="PTHR43764">
    <property type="entry name" value="MOLYBDENUM COFACTOR BIOSYNTHESIS"/>
    <property type="match status" value="1"/>
</dbReference>
<dbReference type="PROSITE" id="PS01078">
    <property type="entry name" value="MOCF_BIOSYNTHESIS_1"/>
    <property type="match status" value="1"/>
</dbReference>
<protein>
    <submittedName>
        <fullName evidence="5">Molybdopterin adenylyltransferase</fullName>
    </submittedName>
</protein>
<gene>
    <name evidence="5" type="ORF">EDD75_0724</name>
</gene>
<dbReference type="GO" id="GO:0016779">
    <property type="term" value="F:nucleotidyltransferase activity"/>
    <property type="evidence" value="ECO:0007669"/>
    <property type="project" value="UniProtKB-KW"/>
</dbReference>